<keyword evidence="6" id="KW-0448">Lipopolysaccharide biosynthesis</keyword>
<dbReference type="GeneID" id="78359089"/>
<evidence type="ECO:0000256" key="1">
    <source>
        <dbReference type="ARBA" id="ARBA00006739"/>
    </source>
</evidence>
<comment type="caution">
    <text evidence="11">The sequence shown here is derived from an EMBL/GenBank/DDBJ whole genome shotgun (WGS) entry which is preliminary data.</text>
</comment>
<comment type="similarity">
    <text evidence="1">Belongs to the glycosyltransferase 2 family.</text>
</comment>
<evidence type="ECO:0000256" key="5">
    <source>
        <dbReference type="ARBA" id="ARBA00022692"/>
    </source>
</evidence>
<keyword evidence="7 9" id="KW-1133">Transmembrane helix</keyword>
<sequence length="319" mass="36075">MECTARTVVSVVIPCYFSEATIAKVVHQTRDELVKKFFDYEFILVNDGSTDRTFREIETLCREDHKVVGIDFAKNSGQHSAIIAGLNYASGDLIMVMDDDLQTHPSQCLKLIEAMDGGYDVVFACYPEHKEAWWRRLGSLFTVWSMRVLTQRPKGIVASSFFVMRKYIAEEIIRYRGPYVYIQGLIFRSTWNIGNVEVRHFERESGRSGYTFKTLLRLWSTVLGFSLLPLRLCSAIGMLMGGGGIVGAIFLVVQRLLNEDMQLGWSSLMVAVLICSGAIMVFMGLIGEYLGRLFMTINNAPQYVKKTLIDERVHEGAGE</sequence>
<feature type="domain" description="Glycosyltransferase 2-like" evidence="10">
    <location>
        <begin position="10"/>
        <end position="141"/>
    </location>
</feature>
<accession>A0A369M527</accession>
<evidence type="ECO:0000256" key="3">
    <source>
        <dbReference type="ARBA" id="ARBA00022676"/>
    </source>
</evidence>
<dbReference type="Gene3D" id="3.90.550.10">
    <property type="entry name" value="Spore Coat Polysaccharide Biosynthesis Protein SpsA, Chain A"/>
    <property type="match status" value="1"/>
</dbReference>
<dbReference type="OrthoDB" id="9811884at2"/>
<dbReference type="SUPFAM" id="SSF53448">
    <property type="entry name" value="Nucleotide-diphospho-sugar transferases"/>
    <property type="match status" value="1"/>
</dbReference>
<reference evidence="11 12" key="1">
    <citation type="journal article" date="2018" name="Elife">
        <title>Discovery and characterization of a prevalent human gut bacterial enzyme sufficient for the inactivation of a family of plant toxins.</title>
        <authorList>
            <person name="Koppel N."/>
            <person name="Bisanz J.E."/>
            <person name="Pandelia M.E."/>
            <person name="Turnbaugh P.J."/>
            <person name="Balskus E.P."/>
        </authorList>
    </citation>
    <scope>NUCLEOTIDE SEQUENCE [LARGE SCALE GENOMIC DNA]</scope>
    <source>
        <strain evidence="11 12">3C</strain>
    </source>
</reference>
<evidence type="ECO:0000256" key="8">
    <source>
        <dbReference type="ARBA" id="ARBA00023136"/>
    </source>
</evidence>
<dbReference type="GO" id="GO:0005886">
    <property type="term" value="C:plasma membrane"/>
    <property type="evidence" value="ECO:0007669"/>
    <property type="project" value="TreeGrafter"/>
</dbReference>
<evidence type="ECO:0000256" key="4">
    <source>
        <dbReference type="ARBA" id="ARBA00022679"/>
    </source>
</evidence>
<keyword evidence="4" id="KW-0808">Transferase</keyword>
<evidence type="ECO:0000256" key="6">
    <source>
        <dbReference type="ARBA" id="ARBA00022985"/>
    </source>
</evidence>
<keyword evidence="8 9" id="KW-0472">Membrane</keyword>
<evidence type="ECO:0000313" key="11">
    <source>
        <dbReference type="EMBL" id="RDB65518.1"/>
    </source>
</evidence>
<dbReference type="Pfam" id="PF00535">
    <property type="entry name" value="Glycos_transf_2"/>
    <property type="match status" value="1"/>
</dbReference>
<dbReference type="InterPro" id="IPR050256">
    <property type="entry name" value="Glycosyltransferase_2"/>
</dbReference>
<keyword evidence="5 9" id="KW-0812">Transmembrane</keyword>
<keyword evidence="3" id="KW-0328">Glycosyltransferase</keyword>
<feature type="transmembrane region" description="Helical" evidence="9">
    <location>
        <begin position="232"/>
        <end position="253"/>
    </location>
</feature>
<evidence type="ECO:0000259" key="10">
    <source>
        <dbReference type="Pfam" id="PF00535"/>
    </source>
</evidence>
<dbReference type="PANTHER" id="PTHR48090">
    <property type="entry name" value="UNDECAPRENYL-PHOSPHATE 4-DEOXY-4-FORMAMIDO-L-ARABINOSE TRANSFERASE-RELATED"/>
    <property type="match status" value="1"/>
</dbReference>
<keyword evidence="12" id="KW-1185">Reference proteome</keyword>
<dbReference type="RefSeq" id="WP_114568577.1">
    <property type="nucleotide sequence ID" value="NZ_CABMMS010000003.1"/>
</dbReference>
<evidence type="ECO:0000256" key="9">
    <source>
        <dbReference type="SAM" id="Phobius"/>
    </source>
</evidence>
<dbReference type="AlphaFoldDB" id="A0A369M527"/>
<dbReference type="Proteomes" id="UP000254000">
    <property type="component" value="Unassembled WGS sequence"/>
</dbReference>
<proteinExistence type="inferred from homology"/>
<evidence type="ECO:0000256" key="2">
    <source>
        <dbReference type="ARBA" id="ARBA00022475"/>
    </source>
</evidence>
<dbReference type="InterPro" id="IPR029044">
    <property type="entry name" value="Nucleotide-diphossugar_trans"/>
</dbReference>
<feature type="transmembrane region" description="Helical" evidence="9">
    <location>
        <begin position="265"/>
        <end position="286"/>
    </location>
</feature>
<organism evidence="11 12">
    <name type="scientific">Gordonibacter pamelaeae</name>
    <dbReference type="NCBI Taxonomy" id="471189"/>
    <lineage>
        <taxon>Bacteria</taxon>
        <taxon>Bacillati</taxon>
        <taxon>Actinomycetota</taxon>
        <taxon>Coriobacteriia</taxon>
        <taxon>Eggerthellales</taxon>
        <taxon>Eggerthellaceae</taxon>
        <taxon>Gordonibacter</taxon>
    </lineage>
</organism>
<dbReference type="GO" id="GO:0099621">
    <property type="term" value="F:undecaprenyl-phosphate 4-deoxy-4-formamido-L-arabinose transferase activity"/>
    <property type="evidence" value="ECO:0007669"/>
    <property type="project" value="TreeGrafter"/>
</dbReference>
<protein>
    <submittedName>
        <fullName evidence="11">Glycosyltransferase</fullName>
    </submittedName>
</protein>
<dbReference type="EMBL" id="PPTS01000003">
    <property type="protein sequence ID" value="RDB65518.1"/>
    <property type="molecule type" value="Genomic_DNA"/>
</dbReference>
<evidence type="ECO:0000313" key="12">
    <source>
        <dbReference type="Proteomes" id="UP000254000"/>
    </source>
</evidence>
<evidence type="ECO:0000256" key="7">
    <source>
        <dbReference type="ARBA" id="ARBA00022989"/>
    </source>
</evidence>
<gene>
    <name evidence="11" type="ORF">C1877_05110</name>
</gene>
<dbReference type="CDD" id="cd04187">
    <property type="entry name" value="DPM1_like_bac"/>
    <property type="match status" value="1"/>
</dbReference>
<keyword evidence="2" id="KW-1003">Cell membrane</keyword>
<dbReference type="PANTHER" id="PTHR48090:SF3">
    <property type="entry name" value="UNDECAPRENYL-PHOSPHATE 4-DEOXY-4-FORMAMIDO-L-ARABINOSE TRANSFERASE"/>
    <property type="match status" value="1"/>
</dbReference>
<name>A0A369M527_9ACTN</name>
<dbReference type="InterPro" id="IPR001173">
    <property type="entry name" value="Glyco_trans_2-like"/>
</dbReference>
<dbReference type="GO" id="GO:0009103">
    <property type="term" value="P:lipopolysaccharide biosynthetic process"/>
    <property type="evidence" value="ECO:0007669"/>
    <property type="project" value="UniProtKB-KW"/>
</dbReference>